<comment type="caution">
    <text evidence="2">The sequence shown here is derived from an EMBL/GenBank/DDBJ whole genome shotgun (WGS) entry which is preliminary data.</text>
</comment>
<name>A0A388KP06_CHABU</name>
<keyword evidence="3" id="KW-1185">Reference proteome</keyword>
<dbReference type="Pfam" id="PF14273">
    <property type="entry name" value="DUF4360"/>
    <property type="match status" value="1"/>
</dbReference>
<feature type="chain" id="PRO_5017325036" description="DUF4360 domain-containing protein" evidence="1">
    <location>
        <begin position="20"/>
        <end position="202"/>
    </location>
</feature>
<dbReference type="OrthoDB" id="152248at2759"/>
<dbReference type="InterPro" id="IPR025649">
    <property type="entry name" value="DUF4360"/>
</dbReference>
<evidence type="ECO:0008006" key="4">
    <source>
        <dbReference type="Google" id="ProtNLM"/>
    </source>
</evidence>
<dbReference type="AlphaFoldDB" id="A0A388KP06"/>
<dbReference type="EMBL" id="BFEA01000153">
    <property type="protein sequence ID" value="GBG71767.1"/>
    <property type="molecule type" value="Genomic_DNA"/>
</dbReference>
<dbReference type="PANTHER" id="PTHR38847">
    <property type="match status" value="1"/>
</dbReference>
<sequence>MAAVAVVLLLSILQLAVHGYAISPPPGSVTVGDVSAAGDGCPEGTYTAVVSDDAHALTVMFSDFTAVTDKALGDRRKQCVVSLQLNYPQGFTFTLVDIILRGYANLDEGVKGVLQTSYYFSGQPGTADAPVVKVGKFDANFEEGATFISPVVSVCNQVRNLNIRTEVRVEPGNFTPKRHGIVTVDSQDLKLTQIFAFSWEAC</sequence>
<feature type="signal peptide" evidence="1">
    <location>
        <begin position="1"/>
        <end position="19"/>
    </location>
</feature>
<reference evidence="2 3" key="1">
    <citation type="journal article" date="2018" name="Cell">
        <title>The Chara Genome: Secondary Complexity and Implications for Plant Terrestrialization.</title>
        <authorList>
            <person name="Nishiyama T."/>
            <person name="Sakayama H."/>
            <person name="Vries J.D."/>
            <person name="Buschmann H."/>
            <person name="Saint-Marcoux D."/>
            <person name="Ullrich K.K."/>
            <person name="Haas F.B."/>
            <person name="Vanderstraeten L."/>
            <person name="Becker D."/>
            <person name="Lang D."/>
            <person name="Vosolsobe S."/>
            <person name="Rombauts S."/>
            <person name="Wilhelmsson P.K.I."/>
            <person name="Janitza P."/>
            <person name="Kern R."/>
            <person name="Heyl A."/>
            <person name="Rumpler F."/>
            <person name="Villalobos L.I.A.C."/>
            <person name="Clay J.M."/>
            <person name="Skokan R."/>
            <person name="Toyoda A."/>
            <person name="Suzuki Y."/>
            <person name="Kagoshima H."/>
            <person name="Schijlen E."/>
            <person name="Tajeshwar N."/>
            <person name="Catarino B."/>
            <person name="Hetherington A.J."/>
            <person name="Saltykova A."/>
            <person name="Bonnot C."/>
            <person name="Breuninger H."/>
            <person name="Symeonidi A."/>
            <person name="Radhakrishnan G.V."/>
            <person name="Van Nieuwerburgh F."/>
            <person name="Deforce D."/>
            <person name="Chang C."/>
            <person name="Karol K.G."/>
            <person name="Hedrich R."/>
            <person name="Ulvskov P."/>
            <person name="Glockner G."/>
            <person name="Delwiche C.F."/>
            <person name="Petrasek J."/>
            <person name="Van de Peer Y."/>
            <person name="Friml J."/>
            <person name="Beilby M."/>
            <person name="Dolan L."/>
            <person name="Kohara Y."/>
            <person name="Sugano S."/>
            <person name="Fujiyama A."/>
            <person name="Delaux P.-M."/>
            <person name="Quint M."/>
            <person name="TheiBen G."/>
            <person name="Hagemann M."/>
            <person name="Harholt J."/>
            <person name="Dunand C."/>
            <person name="Zachgo S."/>
            <person name="Langdale J."/>
            <person name="Maumus F."/>
            <person name="Straeten D.V.D."/>
            <person name="Gould S.B."/>
            <person name="Rensing S.A."/>
        </authorList>
    </citation>
    <scope>NUCLEOTIDE SEQUENCE [LARGE SCALE GENOMIC DNA]</scope>
    <source>
        <strain evidence="2 3">S276</strain>
    </source>
</reference>
<dbReference type="Proteomes" id="UP000265515">
    <property type="component" value="Unassembled WGS sequence"/>
</dbReference>
<proteinExistence type="predicted"/>
<keyword evidence="1" id="KW-0732">Signal</keyword>
<accession>A0A388KP06</accession>
<dbReference type="PANTHER" id="PTHR38847:SF1">
    <property type="entry name" value="PSEUDOURIDINE SYNTHASE RSUA_RLUA-LIKE DOMAIN-CONTAINING PROTEIN"/>
    <property type="match status" value="1"/>
</dbReference>
<dbReference type="Gramene" id="GBG71767">
    <property type="protein sequence ID" value="GBG71767"/>
    <property type="gene ID" value="CBR_g9175"/>
</dbReference>
<evidence type="ECO:0000256" key="1">
    <source>
        <dbReference type="SAM" id="SignalP"/>
    </source>
</evidence>
<organism evidence="2 3">
    <name type="scientific">Chara braunii</name>
    <name type="common">Braun's stonewort</name>
    <dbReference type="NCBI Taxonomy" id="69332"/>
    <lineage>
        <taxon>Eukaryota</taxon>
        <taxon>Viridiplantae</taxon>
        <taxon>Streptophyta</taxon>
        <taxon>Charophyceae</taxon>
        <taxon>Charales</taxon>
        <taxon>Characeae</taxon>
        <taxon>Chara</taxon>
    </lineage>
</organism>
<evidence type="ECO:0000313" key="3">
    <source>
        <dbReference type="Proteomes" id="UP000265515"/>
    </source>
</evidence>
<evidence type="ECO:0000313" key="2">
    <source>
        <dbReference type="EMBL" id="GBG71767.1"/>
    </source>
</evidence>
<gene>
    <name evidence="2" type="ORF">CBR_g9175</name>
</gene>
<protein>
    <recommendedName>
        <fullName evidence="4">DUF4360 domain-containing protein</fullName>
    </recommendedName>
</protein>